<evidence type="ECO:0000313" key="4">
    <source>
        <dbReference type="Proteomes" id="UP001190700"/>
    </source>
</evidence>
<accession>A0AAE0KTR2</accession>
<reference evidence="3 4" key="1">
    <citation type="journal article" date="2015" name="Genome Biol. Evol.">
        <title>Comparative Genomics of a Bacterivorous Green Alga Reveals Evolutionary Causalities and Consequences of Phago-Mixotrophic Mode of Nutrition.</title>
        <authorList>
            <person name="Burns J.A."/>
            <person name="Paasch A."/>
            <person name="Narechania A."/>
            <person name="Kim E."/>
        </authorList>
    </citation>
    <scope>NUCLEOTIDE SEQUENCE [LARGE SCALE GENOMIC DNA]</scope>
    <source>
        <strain evidence="3 4">PLY_AMNH</strain>
    </source>
</reference>
<protein>
    <submittedName>
        <fullName evidence="3">Uncharacterized protein</fullName>
    </submittedName>
</protein>
<dbReference type="InterPro" id="IPR016024">
    <property type="entry name" value="ARM-type_fold"/>
</dbReference>
<dbReference type="Proteomes" id="UP001190700">
    <property type="component" value="Unassembled WGS sequence"/>
</dbReference>
<dbReference type="InterPro" id="IPR011989">
    <property type="entry name" value="ARM-like"/>
</dbReference>
<keyword evidence="4" id="KW-1185">Reference proteome</keyword>
<proteinExistence type="predicted"/>
<dbReference type="EMBL" id="LGRX02017741">
    <property type="protein sequence ID" value="KAK3260403.1"/>
    <property type="molecule type" value="Genomic_DNA"/>
</dbReference>
<feature type="non-terminal residue" evidence="3">
    <location>
        <position position="1"/>
    </location>
</feature>
<comment type="caution">
    <text evidence="3">The sequence shown here is derived from an EMBL/GenBank/DDBJ whole genome shotgun (WGS) entry which is preliminary data.</text>
</comment>
<dbReference type="SUPFAM" id="SSF48371">
    <property type="entry name" value="ARM repeat"/>
    <property type="match status" value="1"/>
</dbReference>
<dbReference type="PROSITE" id="PS50176">
    <property type="entry name" value="ARM_REPEAT"/>
    <property type="match status" value="1"/>
</dbReference>
<dbReference type="AlphaFoldDB" id="A0AAE0KTR2"/>
<dbReference type="PANTHER" id="PTHR22895">
    <property type="entry name" value="ARMADILLO REPEAT-CONTAINING PROTEIN 6"/>
    <property type="match status" value="1"/>
</dbReference>
<dbReference type="InterPro" id="IPR000225">
    <property type="entry name" value="Armadillo"/>
</dbReference>
<sequence length="203" mass="21262">AGGRQNALGGISKLVANGKGKEVIDAGAMKSVLKIMNNNLQESSLQASACVFINMAARSPSCKASIVELAEVTDGRTCAAISAAMRQHSNNSEVQRQGCTALWGLANLSTEMQLVLCDEGVVELLIATAQAHPREEQVASAAAGALLAIAKGNPNTQAMMASKGAPGAVKKVFGNHKTINFKGEFDDLRTWLREASRAVKAKK</sequence>
<evidence type="ECO:0000256" key="1">
    <source>
        <dbReference type="ARBA" id="ARBA00022737"/>
    </source>
</evidence>
<feature type="repeat" description="ARM" evidence="2">
    <location>
        <begin position="120"/>
        <end position="164"/>
    </location>
</feature>
<organism evidence="3 4">
    <name type="scientific">Cymbomonas tetramitiformis</name>
    <dbReference type="NCBI Taxonomy" id="36881"/>
    <lineage>
        <taxon>Eukaryota</taxon>
        <taxon>Viridiplantae</taxon>
        <taxon>Chlorophyta</taxon>
        <taxon>Pyramimonadophyceae</taxon>
        <taxon>Pyramimonadales</taxon>
        <taxon>Pyramimonadaceae</taxon>
        <taxon>Cymbomonas</taxon>
    </lineage>
</organism>
<dbReference type="PANTHER" id="PTHR22895:SF0">
    <property type="entry name" value="ARMADILLO REPEAT-CONTAINING PROTEIN 6"/>
    <property type="match status" value="1"/>
</dbReference>
<gene>
    <name evidence="3" type="ORF">CYMTET_30637</name>
</gene>
<dbReference type="Gene3D" id="1.25.10.10">
    <property type="entry name" value="Leucine-rich Repeat Variant"/>
    <property type="match status" value="1"/>
</dbReference>
<evidence type="ECO:0000313" key="3">
    <source>
        <dbReference type="EMBL" id="KAK3260403.1"/>
    </source>
</evidence>
<name>A0AAE0KTR2_9CHLO</name>
<keyword evidence="1" id="KW-0677">Repeat</keyword>
<evidence type="ECO:0000256" key="2">
    <source>
        <dbReference type="PROSITE-ProRule" id="PRU00259"/>
    </source>
</evidence>